<evidence type="ECO:0000313" key="3">
    <source>
        <dbReference type="Proteomes" id="UP001054945"/>
    </source>
</evidence>
<name>A0AAV4TDR2_CAEEX</name>
<evidence type="ECO:0000256" key="1">
    <source>
        <dbReference type="SAM" id="MobiDB-lite"/>
    </source>
</evidence>
<dbReference type="EMBL" id="BPLR01011125">
    <property type="protein sequence ID" value="GIY44314.1"/>
    <property type="molecule type" value="Genomic_DNA"/>
</dbReference>
<gene>
    <name evidence="2" type="ORF">CEXT_418311</name>
</gene>
<sequence>MLLPDKKRLKCLLEHASTSILPSSSLFSSCPLLATIPWRKHATGVRNGKTEQKENVSPSHTQKAAAEKPTTLFREPKRKHHPPEFNSHDFGSEGIRLKAEIDKGVD</sequence>
<keyword evidence="3" id="KW-1185">Reference proteome</keyword>
<dbReference type="PROSITE" id="PS51257">
    <property type="entry name" value="PROKAR_LIPOPROTEIN"/>
    <property type="match status" value="1"/>
</dbReference>
<feature type="region of interest" description="Disordered" evidence="1">
    <location>
        <begin position="44"/>
        <end position="106"/>
    </location>
</feature>
<comment type="caution">
    <text evidence="2">The sequence shown here is derived from an EMBL/GenBank/DDBJ whole genome shotgun (WGS) entry which is preliminary data.</text>
</comment>
<dbReference type="Proteomes" id="UP001054945">
    <property type="component" value="Unassembled WGS sequence"/>
</dbReference>
<reference evidence="2 3" key="1">
    <citation type="submission" date="2021-06" db="EMBL/GenBank/DDBJ databases">
        <title>Caerostris extrusa draft genome.</title>
        <authorList>
            <person name="Kono N."/>
            <person name="Arakawa K."/>
        </authorList>
    </citation>
    <scope>NUCLEOTIDE SEQUENCE [LARGE SCALE GENOMIC DNA]</scope>
</reference>
<dbReference type="AlphaFoldDB" id="A0AAV4TDR2"/>
<proteinExistence type="predicted"/>
<protein>
    <submittedName>
        <fullName evidence="2">Uncharacterized protein</fullName>
    </submittedName>
</protein>
<evidence type="ECO:0000313" key="2">
    <source>
        <dbReference type="EMBL" id="GIY44314.1"/>
    </source>
</evidence>
<accession>A0AAV4TDR2</accession>
<feature type="compositionally biased region" description="Basic and acidic residues" evidence="1">
    <location>
        <begin position="82"/>
        <end position="106"/>
    </location>
</feature>
<organism evidence="2 3">
    <name type="scientific">Caerostris extrusa</name>
    <name type="common">Bark spider</name>
    <name type="synonym">Caerostris bankana</name>
    <dbReference type="NCBI Taxonomy" id="172846"/>
    <lineage>
        <taxon>Eukaryota</taxon>
        <taxon>Metazoa</taxon>
        <taxon>Ecdysozoa</taxon>
        <taxon>Arthropoda</taxon>
        <taxon>Chelicerata</taxon>
        <taxon>Arachnida</taxon>
        <taxon>Araneae</taxon>
        <taxon>Araneomorphae</taxon>
        <taxon>Entelegynae</taxon>
        <taxon>Araneoidea</taxon>
        <taxon>Araneidae</taxon>
        <taxon>Caerostris</taxon>
    </lineage>
</organism>